<keyword evidence="3" id="KW-0547">Nucleotide-binding</keyword>
<evidence type="ECO:0000313" key="4">
    <source>
        <dbReference type="Proteomes" id="UP000195072"/>
    </source>
</evidence>
<keyword evidence="3" id="KW-0067">ATP-binding</keyword>
<evidence type="ECO:0000256" key="1">
    <source>
        <dbReference type="SAM" id="MobiDB-lite"/>
    </source>
</evidence>
<protein>
    <submittedName>
        <fullName evidence="3">DNA helicase</fullName>
    </submittedName>
</protein>
<dbReference type="GO" id="GO:0004386">
    <property type="term" value="F:helicase activity"/>
    <property type="evidence" value="ECO:0007669"/>
    <property type="project" value="UniProtKB-KW"/>
</dbReference>
<accession>A0A252EGC8</accession>
<organism evidence="3 4">
    <name type="scientific">Acetobacter senegalensis</name>
    <dbReference type="NCBI Taxonomy" id="446692"/>
    <lineage>
        <taxon>Bacteria</taxon>
        <taxon>Pseudomonadati</taxon>
        <taxon>Pseudomonadota</taxon>
        <taxon>Alphaproteobacteria</taxon>
        <taxon>Acetobacterales</taxon>
        <taxon>Acetobacteraceae</taxon>
        <taxon>Acetobacter</taxon>
    </lineage>
</organism>
<dbReference type="InterPro" id="IPR006555">
    <property type="entry name" value="ATP-dep_Helicase_C"/>
</dbReference>
<dbReference type="AlphaFoldDB" id="A0A252EGC8"/>
<dbReference type="SMART" id="SM00491">
    <property type="entry name" value="HELICc2"/>
    <property type="match status" value="1"/>
</dbReference>
<name>A0A252EGC8_9PROT</name>
<feature type="compositionally biased region" description="Basic and acidic residues" evidence="1">
    <location>
        <begin position="33"/>
        <end position="43"/>
    </location>
</feature>
<dbReference type="InterPro" id="IPR027417">
    <property type="entry name" value="P-loop_NTPase"/>
</dbReference>
<feature type="non-terminal residue" evidence="3">
    <location>
        <position position="1"/>
    </location>
</feature>
<dbReference type="RefSeq" id="WP_276526812.1">
    <property type="nucleotide sequence ID" value="NZ_JOOZ01000069.1"/>
</dbReference>
<evidence type="ECO:0000313" key="3">
    <source>
        <dbReference type="EMBL" id="OUL65376.1"/>
    </source>
</evidence>
<dbReference type="Proteomes" id="UP000195072">
    <property type="component" value="Unassembled WGS sequence"/>
</dbReference>
<dbReference type="EMBL" id="JOOZ01000069">
    <property type="protein sequence ID" value="OUL65376.1"/>
    <property type="molecule type" value="Genomic_DNA"/>
</dbReference>
<dbReference type="GO" id="GO:0005524">
    <property type="term" value="F:ATP binding"/>
    <property type="evidence" value="ECO:0007669"/>
    <property type="project" value="InterPro"/>
</dbReference>
<dbReference type="SUPFAM" id="SSF52540">
    <property type="entry name" value="P-loop containing nucleoside triphosphate hydrolases"/>
    <property type="match status" value="1"/>
</dbReference>
<feature type="region of interest" description="Disordered" evidence="1">
    <location>
        <begin position="29"/>
        <end position="54"/>
    </location>
</feature>
<reference evidence="3 4" key="1">
    <citation type="submission" date="2014-06" db="EMBL/GenBank/DDBJ databases">
        <authorList>
            <person name="Ju J."/>
            <person name="Zhang J."/>
        </authorList>
    </citation>
    <scope>NUCLEOTIDE SEQUENCE [LARGE SCALE GENOMIC DNA]</scope>
    <source>
        <strain evidence="3">DmL_050</strain>
    </source>
</reference>
<evidence type="ECO:0000259" key="2">
    <source>
        <dbReference type="SMART" id="SM00491"/>
    </source>
</evidence>
<dbReference type="Gene3D" id="3.40.50.300">
    <property type="entry name" value="P-loop containing nucleotide triphosphate hydrolases"/>
    <property type="match status" value="1"/>
</dbReference>
<sequence length="293" mass="32401">GLPRHWLDPTVPFAAVMAMPAQGMLITSATLRDQSDTPRKPPTEEGQTEDLYSEESERAWEAAEARTGANHFPAPAIRASLSSPFDYARQTRTFIVNDIDHGSIADLAAAYRTLFQASGGGGLGLFTAISRLRGVHSRIAPALEENGLPLYAQHVDAMDNATLVDIFRTEEHACLLGTDAMRDGVDVPGNALRLVVFERVPWPRPDILHRERRIHLSGGDTTGYDDRIARLRLRQAFGRLIRSQSDRGVFVLLDRRTPSRLLSAFPPGAEVRRMGLADTAREIESFLPRTPQN</sequence>
<dbReference type="GO" id="GO:0006139">
    <property type="term" value="P:nucleobase-containing compound metabolic process"/>
    <property type="evidence" value="ECO:0007669"/>
    <property type="project" value="InterPro"/>
</dbReference>
<keyword evidence="3" id="KW-0378">Hydrolase</keyword>
<keyword evidence="3" id="KW-0347">Helicase</keyword>
<comment type="caution">
    <text evidence="3">The sequence shown here is derived from an EMBL/GenBank/DDBJ whole genome shotgun (WGS) entry which is preliminary data.</text>
</comment>
<dbReference type="GO" id="GO:0016818">
    <property type="term" value="F:hydrolase activity, acting on acid anhydrides, in phosphorus-containing anhydrides"/>
    <property type="evidence" value="ECO:0007669"/>
    <property type="project" value="InterPro"/>
</dbReference>
<gene>
    <name evidence="3" type="ORF">HK16_17075</name>
</gene>
<feature type="domain" description="ATP-dependent helicase C-terminal" evidence="2">
    <location>
        <begin position="129"/>
        <end position="259"/>
    </location>
</feature>
<dbReference type="Pfam" id="PF13307">
    <property type="entry name" value="Helicase_C_2"/>
    <property type="match status" value="1"/>
</dbReference>
<dbReference type="GO" id="GO:0003676">
    <property type="term" value="F:nucleic acid binding"/>
    <property type="evidence" value="ECO:0007669"/>
    <property type="project" value="InterPro"/>
</dbReference>
<proteinExistence type="predicted"/>